<dbReference type="PANTHER" id="PTHR11506">
    <property type="entry name" value="LYSOSOME-ASSOCIATED MEMBRANE GLYCOPROTEIN"/>
    <property type="match status" value="1"/>
</dbReference>
<comment type="caution">
    <text evidence="20">Lacks conserved residue(s) required for the propagation of feature annotation.</text>
</comment>
<feature type="transmembrane region" description="Helical" evidence="21">
    <location>
        <begin position="254"/>
        <end position="277"/>
    </location>
</feature>
<dbReference type="Proteomes" id="UP001152759">
    <property type="component" value="Chromosome 9"/>
</dbReference>
<evidence type="ECO:0000256" key="3">
    <source>
        <dbReference type="ARBA" id="ARBA00004172"/>
    </source>
</evidence>
<comment type="function">
    <text evidence="16">Plays a role in short-term synaptic plasticity in a subset of GABAergic neurons in the brain.</text>
</comment>
<evidence type="ECO:0000256" key="1">
    <source>
        <dbReference type="ARBA" id="ARBA00004151"/>
    </source>
</evidence>
<proteinExistence type="inferred from homology"/>
<evidence type="ECO:0000256" key="14">
    <source>
        <dbReference type="ARBA" id="ARBA00023329"/>
    </source>
</evidence>
<dbReference type="EMBL" id="OU963870">
    <property type="protein sequence ID" value="CAH0396041.1"/>
    <property type="molecule type" value="Genomic_DNA"/>
</dbReference>
<dbReference type="InterPro" id="IPR048524">
    <property type="entry name" value="Lamp2-like_TM"/>
</dbReference>
<dbReference type="GO" id="GO:0005886">
    <property type="term" value="C:plasma membrane"/>
    <property type="evidence" value="ECO:0007669"/>
    <property type="project" value="UniProtKB-SubCell"/>
</dbReference>
<protein>
    <recommendedName>
        <fullName evidence="18">Lysosome-associated membrane glycoprotein 5</fullName>
    </recommendedName>
    <alternativeName>
        <fullName evidence="19">Lysosome-associated membrane protein 5</fullName>
    </alternativeName>
</protein>
<sequence length="289" mass="31263">MNCKVSLLLLVGLLCYVKSADSVDEAIPAGVSNKEELHLLKDAANKDIAMSTSLPGGSNVVKPDEKGDWVLNYTSSATCIRLVAEIKIKVGYIRSKNDSGDSEITIPKKAIASGDCSTGTLILSWPSNGTGQKKNESIQFTFSDDSGSHIWRIANISGLVNLPIPSKTQKTHQNVPLSFYNNVTCFFNSHVGMSYKCLKSNSYDLSYDATNRKDLNFTSAHVIFSQLQVEAFKRNETDNLAFGSPTNCEVTPDMVPIAVGCALAGLVVIVLVAYLVSQRTPPAQGYRSV</sequence>
<evidence type="ECO:0000256" key="9">
    <source>
        <dbReference type="ARBA" id="ARBA00022989"/>
    </source>
</evidence>
<keyword evidence="8" id="KW-0967">Endosome</keyword>
<evidence type="ECO:0000256" key="17">
    <source>
        <dbReference type="ARBA" id="ARBA00060492"/>
    </source>
</evidence>
<dbReference type="Pfam" id="PF21222">
    <property type="entry name" value="Lamp2_2nd"/>
    <property type="match status" value="1"/>
</dbReference>
<keyword evidence="11 20" id="KW-0472">Membrane</keyword>
<comment type="similarity">
    <text evidence="5 20">Belongs to the LAMP family.</text>
</comment>
<reference evidence="25" key="1">
    <citation type="submission" date="2021-12" db="EMBL/GenBank/DDBJ databases">
        <authorList>
            <person name="King R."/>
        </authorList>
    </citation>
    <scope>NUCLEOTIDE SEQUENCE</scope>
</reference>
<dbReference type="GO" id="GO:0072594">
    <property type="term" value="P:establishment of protein localization to organelle"/>
    <property type="evidence" value="ECO:0007669"/>
    <property type="project" value="TreeGrafter"/>
</dbReference>
<keyword evidence="7 22" id="KW-0732">Signal</keyword>
<dbReference type="Pfam" id="PF01299">
    <property type="entry name" value="Lamp2-like_luminal"/>
    <property type="match status" value="1"/>
</dbReference>
<feature type="chain" id="PRO_5040111359" description="Lysosome-associated membrane glycoprotein 5" evidence="22">
    <location>
        <begin position="23"/>
        <end position="289"/>
    </location>
</feature>
<keyword evidence="10" id="KW-0770">Synapse</keyword>
<feature type="domain" description="Lysosome-associated membrane glycoprotein 2-like transmembrane" evidence="24">
    <location>
        <begin position="255"/>
        <end position="279"/>
    </location>
</feature>
<gene>
    <name evidence="25" type="ORF">BEMITA_LOCUS14154</name>
</gene>
<dbReference type="PANTHER" id="PTHR11506:SF35">
    <property type="entry name" value="LYSOSOME-ASSOCIATED MEMBRANE GLYCOPROTEIN 5"/>
    <property type="match status" value="1"/>
</dbReference>
<evidence type="ECO:0000256" key="16">
    <source>
        <dbReference type="ARBA" id="ARBA00053950"/>
    </source>
</evidence>
<evidence type="ECO:0000256" key="6">
    <source>
        <dbReference type="ARBA" id="ARBA00022692"/>
    </source>
</evidence>
<evidence type="ECO:0000256" key="21">
    <source>
        <dbReference type="SAM" id="Phobius"/>
    </source>
</evidence>
<evidence type="ECO:0000256" key="22">
    <source>
        <dbReference type="SAM" id="SignalP"/>
    </source>
</evidence>
<dbReference type="PROSITE" id="PS51407">
    <property type="entry name" value="LAMP_3"/>
    <property type="match status" value="1"/>
</dbReference>
<evidence type="ECO:0000313" key="26">
    <source>
        <dbReference type="Proteomes" id="UP001152759"/>
    </source>
</evidence>
<comment type="subcellular location">
    <subcellularLocation>
        <location evidence="4">Cell projection</location>
        <location evidence="4">Dendrite</location>
    </subcellularLocation>
    <subcellularLocation>
        <location evidence="17">Cell projection</location>
        <location evidence="17">Growth cone membrane</location>
        <topology evidence="17">Single-pass type I membrane protein</topology>
    </subcellularLocation>
    <subcellularLocation>
        <location evidence="15">Cytoplasmic vesicle</location>
        <location evidence="15">Secretory vesicle</location>
        <location evidence="15">Synaptic vesicle membrane</location>
        <topology evidence="15">Single-pass type I membrane protein</topology>
    </subcellularLocation>
    <subcellularLocation>
        <location evidence="2">Early endosome membrane</location>
        <topology evidence="2">Single-pass type I membrane protein</topology>
    </subcellularLocation>
    <subcellularLocation>
        <location evidence="1">Endoplasmic reticulum-Golgi intermediate compartment membrane</location>
        <topology evidence="1">Single-pass type I membrane protein</topology>
    </subcellularLocation>
    <subcellularLocation>
        <location evidence="20">Membrane</location>
        <topology evidence="20">Single-pass type I membrane protein</topology>
    </subcellularLocation>
    <subcellularLocation>
        <location evidence="3">Recycling endosome</location>
    </subcellularLocation>
</comment>
<evidence type="ECO:0000259" key="23">
    <source>
        <dbReference type="Pfam" id="PF01299"/>
    </source>
</evidence>
<evidence type="ECO:0000313" key="25">
    <source>
        <dbReference type="EMBL" id="CAH0396041.1"/>
    </source>
</evidence>
<evidence type="ECO:0000256" key="13">
    <source>
        <dbReference type="ARBA" id="ARBA00023273"/>
    </source>
</evidence>
<name>A0A9P0AP32_BEMTA</name>
<evidence type="ECO:0000256" key="18">
    <source>
        <dbReference type="ARBA" id="ARBA00074379"/>
    </source>
</evidence>
<evidence type="ECO:0000259" key="24">
    <source>
        <dbReference type="Pfam" id="PF21222"/>
    </source>
</evidence>
<evidence type="ECO:0000256" key="15">
    <source>
        <dbReference type="ARBA" id="ARBA00029428"/>
    </source>
</evidence>
<dbReference type="GO" id="GO:0031902">
    <property type="term" value="C:late endosome membrane"/>
    <property type="evidence" value="ECO:0007669"/>
    <property type="project" value="TreeGrafter"/>
</dbReference>
<evidence type="ECO:0000256" key="4">
    <source>
        <dbReference type="ARBA" id="ARBA00004279"/>
    </source>
</evidence>
<keyword evidence="13" id="KW-0966">Cell projection</keyword>
<dbReference type="AlphaFoldDB" id="A0A9P0AP32"/>
<keyword evidence="26" id="KW-1185">Reference proteome</keyword>
<evidence type="ECO:0000256" key="11">
    <source>
        <dbReference type="ARBA" id="ARBA00023136"/>
    </source>
</evidence>
<accession>A0A9P0AP32</accession>
<dbReference type="KEGG" id="btab:109030390"/>
<feature type="domain" description="Lysosome-associated membrane glycoprotein 2-like luminal" evidence="23">
    <location>
        <begin position="71"/>
        <end position="208"/>
    </location>
</feature>
<keyword evidence="6 20" id="KW-0812">Transmembrane</keyword>
<keyword evidence="14" id="KW-0968">Cytoplasmic vesicle</keyword>
<dbReference type="InterPro" id="IPR048528">
    <property type="entry name" value="Lamp2-like_luminal"/>
</dbReference>
<feature type="signal peptide" evidence="22">
    <location>
        <begin position="1"/>
        <end position="22"/>
    </location>
</feature>
<keyword evidence="9 21" id="KW-1133">Transmembrane helix</keyword>
<evidence type="ECO:0000256" key="10">
    <source>
        <dbReference type="ARBA" id="ARBA00023018"/>
    </source>
</evidence>
<evidence type="ECO:0000256" key="5">
    <source>
        <dbReference type="ARBA" id="ARBA00009644"/>
    </source>
</evidence>
<organism evidence="25 26">
    <name type="scientific">Bemisia tabaci</name>
    <name type="common">Sweetpotato whitefly</name>
    <name type="synonym">Aleurodes tabaci</name>
    <dbReference type="NCBI Taxonomy" id="7038"/>
    <lineage>
        <taxon>Eukaryota</taxon>
        <taxon>Metazoa</taxon>
        <taxon>Ecdysozoa</taxon>
        <taxon>Arthropoda</taxon>
        <taxon>Hexapoda</taxon>
        <taxon>Insecta</taxon>
        <taxon>Pterygota</taxon>
        <taxon>Neoptera</taxon>
        <taxon>Paraneoptera</taxon>
        <taxon>Hemiptera</taxon>
        <taxon>Sternorrhyncha</taxon>
        <taxon>Aleyrodoidea</taxon>
        <taxon>Aleyrodidae</taxon>
        <taxon>Aleyrodinae</taxon>
        <taxon>Bemisia</taxon>
    </lineage>
</organism>
<dbReference type="GO" id="GO:0005765">
    <property type="term" value="C:lysosomal membrane"/>
    <property type="evidence" value="ECO:0007669"/>
    <property type="project" value="TreeGrafter"/>
</dbReference>
<evidence type="ECO:0000256" key="8">
    <source>
        <dbReference type="ARBA" id="ARBA00022753"/>
    </source>
</evidence>
<dbReference type="InterPro" id="IPR002000">
    <property type="entry name" value="Lysosome-assoc_membr_glycop"/>
</dbReference>
<dbReference type="Gene3D" id="2.40.160.110">
    <property type="match status" value="1"/>
</dbReference>
<evidence type="ECO:0000256" key="2">
    <source>
        <dbReference type="ARBA" id="ARBA00004158"/>
    </source>
</evidence>
<evidence type="ECO:0000256" key="12">
    <source>
        <dbReference type="ARBA" id="ARBA00023180"/>
    </source>
</evidence>
<keyword evidence="12" id="KW-0325">Glycoprotein</keyword>
<evidence type="ECO:0000256" key="7">
    <source>
        <dbReference type="ARBA" id="ARBA00022729"/>
    </source>
</evidence>
<evidence type="ECO:0000256" key="19">
    <source>
        <dbReference type="ARBA" id="ARBA00076257"/>
    </source>
</evidence>
<evidence type="ECO:0000256" key="20">
    <source>
        <dbReference type="PROSITE-ProRule" id="PRU00740"/>
    </source>
</evidence>